<evidence type="ECO:0000256" key="1">
    <source>
        <dbReference type="SAM" id="Phobius"/>
    </source>
</evidence>
<keyword evidence="1" id="KW-0812">Transmembrane</keyword>
<accession>A0A450X4J0</accession>
<keyword evidence="1" id="KW-1133">Transmembrane helix</keyword>
<organism evidence="2">
    <name type="scientific">Candidatus Kentrum sp. LPFa</name>
    <dbReference type="NCBI Taxonomy" id="2126335"/>
    <lineage>
        <taxon>Bacteria</taxon>
        <taxon>Pseudomonadati</taxon>
        <taxon>Pseudomonadota</taxon>
        <taxon>Gammaproteobacteria</taxon>
        <taxon>Candidatus Kentrum</taxon>
    </lineage>
</organism>
<protein>
    <submittedName>
        <fullName evidence="2">Uncharacterized protein</fullName>
    </submittedName>
</protein>
<dbReference type="InterPro" id="IPR011990">
    <property type="entry name" value="TPR-like_helical_dom_sf"/>
</dbReference>
<reference evidence="2" key="1">
    <citation type="submission" date="2019-02" db="EMBL/GenBank/DDBJ databases">
        <authorList>
            <person name="Gruber-Vodicka R. H."/>
            <person name="Seah K. B. B."/>
        </authorList>
    </citation>
    <scope>NUCLEOTIDE SEQUENCE</scope>
    <source>
        <strain evidence="2">BECK_S313</strain>
    </source>
</reference>
<dbReference type="Gene3D" id="1.25.40.10">
    <property type="entry name" value="Tetratricopeptide repeat domain"/>
    <property type="match status" value="1"/>
</dbReference>
<gene>
    <name evidence="2" type="ORF">BECKLPF1236B_GA0070989_13942</name>
</gene>
<dbReference type="Pfam" id="PF13428">
    <property type="entry name" value="TPR_14"/>
    <property type="match status" value="1"/>
</dbReference>
<dbReference type="AlphaFoldDB" id="A0A450X4J0"/>
<sequence>MKRKLVWGGAIAIATMIAITAYMGGTTNALNDPKTALPYYEQAVNANPEDTDAWLWLGALV</sequence>
<keyword evidence="1" id="KW-0472">Membrane</keyword>
<dbReference type="SUPFAM" id="SSF48452">
    <property type="entry name" value="TPR-like"/>
    <property type="match status" value="1"/>
</dbReference>
<feature type="transmembrane region" description="Helical" evidence="1">
    <location>
        <begin position="5"/>
        <end position="24"/>
    </location>
</feature>
<dbReference type="EMBL" id="CAADFK010000394">
    <property type="protein sequence ID" value="VFK24140.1"/>
    <property type="molecule type" value="Genomic_DNA"/>
</dbReference>
<evidence type="ECO:0000313" key="2">
    <source>
        <dbReference type="EMBL" id="VFK24140.1"/>
    </source>
</evidence>
<proteinExistence type="predicted"/>
<name>A0A450X4J0_9GAMM</name>